<dbReference type="AlphaFoldDB" id="A0A975GMS9"/>
<sequence length="51" mass="6018">MPIPKIREMFVNLRFYGLIVRTLIKGFGDLSDFSLADKRKDFRESDRAKIL</sequence>
<protein>
    <submittedName>
        <fullName evidence="1">Uncharacterized protein</fullName>
    </submittedName>
</protein>
<name>A0A975GMS9_9BACT</name>
<proteinExistence type="predicted"/>
<organism evidence="1 2">
    <name type="scientific">Desulfonema magnum</name>
    <dbReference type="NCBI Taxonomy" id="45655"/>
    <lineage>
        <taxon>Bacteria</taxon>
        <taxon>Pseudomonadati</taxon>
        <taxon>Thermodesulfobacteriota</taxon>
        <taxon>Desulfobacteria</taxon>
        <taxon>Desulfobacterales</taxon>
        <taxon>Desulfococcaceae</taxon>
        <taxon>Desulfonema</taxon>
    </lineage>
</organism>
<dbReference type="KEGG" id="dmm:dnm_030570"/>
<evidence type="ECO:0000313" key="1">
    <source>
        <dbReference type="EMBL" id="QTA87030.1"/>
    </source>
</evidence>
<dbReference type="Proteomes" id="UP000663722">
    <property type="component" value="Chromosome"/>
</dbReference>
<reference evidence="1" key="1">
    <citation type="journal article" date="2021" name="Microb. Physiol.">
        <title>Proteogenomic Insights into the Physiology of Marine, Sulfate-Reducing, Filamentous Desulfonema limicola and Desulfonema magnum.</title>
        <authorList>
            <person name="Schnaars V."/>
            <person name="Wohlbrand L."/>
            <person name="Scheve S."/>
            <person name="Hinrichs C."/>
            <person name="Reinhardt R."/>
            <person name="Rabus R."/>
        </authorList>
    </citation>
    <scope>NUCLEOTIDE SEQUENCE</scope>
    <source>
        <strain evidence="1">4be13</strain>
    </source>
</reference>
<gene>
    <name evidence="1" type="ORF">dnm_030570</name>
</gene>
<accession>A0A975GMS9</accession>
<keyword evidence="2" id="KW-1185">Reference proteome</keyword>
<evidence type="ECO:0000313" key="2">
    <source>
        <dbReference type="Proteomes" id="UP000663722"/>
    </source>
</evidence>
<dbReference type="EMBL" id="CP061800">
    <property type="protein sequence ID" value="QTA87030.1"/>
    <property type="molecule type" value="Genomic_DNA"/>
</dbReference>